<organism evidence="7 8">
    <name type="scientific">Durusdinium trenchii</name>
    <dbReference type="NCBI Taxonomy" id="1381693"/>
    <lineage>
        <taxon>Eukaryota</taxon>
        <taxon>Sar</taxon>
        <taxon>Alveolata</taxon>
        <taxon>Dinophyceae</taxon>
        <taxon>Suessiales</taxon>
        <taxon>Symbiodiniaceae</taxon>
        <taxon>Durusdinium</taxon>
    </lineage>
</organism>
<gene>
    <name evidence="7" type="ORF">SCF082_LOCUS365</name>
</gene>
<dbReference type="InterPro" id="IPR029054">
    <property type="entry name" value="dUTPase-like"/>
</dbReference>
<accession>A0ABP0H718</accession>
<feature type="domain" description="dUTPase-like" evidence="6">
    <location>
        <begin position="166"/>
        <end position="220"/>
    </location>
</feature>
<keyword evidence="4" id="KW-0546">Nucleotide metabolism</keyword>
<evidence type="ECO:0000313" key="7">
    <source>
        <dbReference type="EMBL" id="CAK8985993.1"/>
    </source>
</evidence>
<proteinExistence type="inferred from homology"/>
<keyword evidence="8" id="KW-1185">Reference proteome</keyword>
<sequence>MSEGATSELTPESGGPRAIEDAGPADGIVARPAGPPVVLGPENWNPFWSESVRDEAVLRAIRPADLPPQEAPDLLPTEGQGISPPRDGGIEGGWWLGLASWSLVWAFSVAYECDGPEVLVYLEVVLEYQVVALVYVAVVLHMALASEPPDDPLLPEVQAGDSEIKEVKVILANNGSEVLSIKPGDRVGQLILEKFAKVDVVQSSSLSSTGRGDSGFGSTGVAVRHVRRENRSFAGTPEDELPMEAVVGDRGGSGQSSLPPTPTHVFFDGIFWSREGESMAQFVFRLKSQDLAEFSWMFPRAMIQELQSPTSRSSPITFDQEVSQGVITVQMHRHDAWRKKLYDAEVSAPPPSDGITAGVVTLGTLENGSLFARVDNRRRELKEKEERTIAGLMEAIRERDADAYEKQLASAKSGNLLSVETLQSLEVRWADVLKAAEAELQTLVENCIVSDLDQALLAGALALCREGSSKDSQGASKLNAAKELNMVPGCRRTARHLGGFPGAAICRSCI</sequence>
<dbReference type="InterPro" id="IPR008181">
    <property type="entry name" value="dUTPase"/>
</dbReference>
<dbReference type="Pfam" id="PF00692">
    <property type="entry name" value="dUTPase"/>
    <property type="match status" value="1"/>
</dbReference>
<comment type="similarity">
    <text evidence="2">Belongs to the dUTPase family.</text>
</comment>
<comment type="pathway">
    <text evidence="1">Pyrimidine metabolism; dUMP biosynthesis; dUMP from dCTP (dUTP route): step 2/2.</text>
</comment>
<feature type="region of interest" description="Disordered" evidence="5">
    <location>
        <begin position="231"/>
        <end position="260"/>
    </location>
</feature>
<evidence type="ECO:0000259" key="6">
    <source>
        <dbReference type="Pfam" id="PF00692"/>
    </source>
</evidence>
<dbReference type="SUPFAM" id="SSF51283">
    <property type="entry name" value="dUTPase-like"/>
    <property type="match status" value="1"/>
</dbReference>
<protein>
    <recommendedName>
        <fullName evidence="3">dUTP diphosphatase</fullName>
        <ecNumber evidence="3">3.6.1.23</ecNumber>
    </recommendedName>
</protein>
<evidence type="ECO:0000256" key="5">
    <source>
        <dbReference type="SAM" id="MobiDB-lite"/>
    </source>
</evidence>
<dbReference type="Gene3D" id="2.70.40.10">
    <property type="match status" value="1"/>
</dbReference>
<dbReference type="InterPro" id="IPR036157">
    <property type="entry name" value="dUTPase-like_sf"/>
</dbReference>
<dbReference type="PANTHER" id="PTHR11241">
    <property type="entry name" value="DEOXYURIDINE 5'-TRIPHOSPHATE NUCLEOTIDOHYDROLASE"/>
    <property type="match status" value="1"/>
</dbReference>
<evidence type="ECO:0000256" key="1">
    <source>
        <dbReference type="ARBA" id="ARBA00005142"/>
    </source>
</evidence>
<evidence type="ECO:0000256" key="2">
    <source>
        <dbReference type="ARBA" id="ARBA00006581"/>
    </source>
</evidence>
<evidence type="ECO:0000313" key="8">
    <source>
        <dbReference type="Proteomes" id="UP001642464"/>
    </source>
</evidence>
<comment type="caution">
    <text evidence="7">The sequence shown here is derived from an EMBL/GenBank/DDBJ whole genome shotgun (WGS) entry which is preliminary data.</text>
</comment>
<dbReference type="PANTHER" id="PTHR11241:SF0">
    <property type="entry name" value="DEOXYURIDINE 5'-TRIPHOSPHATE NUCLEOTIDOHYDROLASE"/>
    <property type="match status" value="1"/>
</dbReference>
<evidence type="ECO:0000256" key="4">
    <source>
        <dbReference type="ARBA" id="ARBA00023080"/>
    </source>
</evidence>
<reference evidence="7 8" key="1">
    <citation type="submission" date="2024-02" db="EMBL/GenBank/DDBJ databases">
        <authorList>
            <person name="Chen Y."/>
            <person name="Shah S."/>
            <person name="Dougan E. K."/>
            <person name="Thang M."/>
            <person name="Chan C."/>
        </authorList>
    </citation>
    <scope>NUCLEOTIDE SEQUENCE [LARGE SCALE GENOMIC DNA]</scope>
</reference>
<name>A0ABP0H718_9DINO</name>
<feature type="region of interest" description="Disordered" evidence="5">
    <location>
        <begin position="1"/>
        <end position="33"/>
    </location>
</feature>
<dbReference type="Proteomes" id="UP001642464">
    <property type="component" value="Unassembled WGS sequence"/>
</dbReference>
<dbReference type="EMBL" id="CAXAMM010000114">
    <property type="protein sequence ID" value="CAK8985993.1"/>
    <property type="molecule type" value="Genomic_DNA"/>
</dbReference>
<feature type="compositionally biased region" description="Polar residues" evidence="5">
    <location>
        <begin position="1"/>
        <end position="10"/>
    </location>
</feature>
<dbReference type="EC" id="3.6.1.23" evidence="3"/>
<evidence type="ECO:0000256" key="3">
    <source>
        <dbReference type="ARBA" id="ARBA00012379"/>
    </source>
</evidence>